<dbReference type="Proteomes" id="UP000613160">
    <property type="component" value="Unassembled WGS sequence"/>
</dbReference>
<keyword evidence="2" id="KW-1185">Reference proteome</keyword>
<dbReference type="AlphaFoldDB" id="A0A917DCD9"/>
<dbReference type="PROSITE" id="PS51257">
    <property type="entry name" value="PROKAR_LIPOPROTEIN"/>
    <property type="match status" value="1"/>
</dbReference>
<evidence type="ECO:0000313" key="1">
    <source>
        <dbReference type="EMBL" id="GGD28470.1"/>
    </source>
</evidence>
<organism evidence="1 2">
    <name type="scientific">Aureimonas glaciei</name>
    <dbReference type="NCBI Taxonomy" id="1776957"/>
    <lineage>
        <taxon>Bacteria</taxon>
        <taxon>Pseudomonadati</taxon>
        <taxon>Pseudomonadota</taxon>
        <taxon>Alphaproteobacteria</taxon>
        <taxon>Hyphomicrobiales</taxon>
        <taxon>Aurantimonadaceae</taxon>
        <taxon>Aureimonas</taxon>
    </lineage>
</organism>
<proteinExistence type="predicted"/>
<reference evidence="1" key="1">
    <citation type="journal article" date="2014" name="Int. J. Syst. Evol. Microbiol.">
        <title>Complete genome sequence of Corynebacterium casei LMG S-19264T (=DSM 44701T), isolated from a smear-ripened cheese.</title>
        <authorList>
            <consortium name="US DOE Joint Genome Institute (JGI-PGF)"/>
            <person name="Walter F."/>
            <person name="Albersmeier A."/>
            <person name="Kalinowski J."/>
            <person name="Ruckert C."/>
        </authorList>
    </citation>
    <scope>NUCLEOTIDE SEQUENCE</scope>
    <source>
        <strain evidence="1">CGMCC 1.15493</strain>
    </source>
</reference>
<comment type="caution">
    <text evidence="1">The sequence shown here is derived from an EMBL/GenBank/DDBJ whole genome shotgun (WGS) entry which is preliminary data.</text>
</comment>
<sequence length="44" mass="4740">MKISLLLLSALLLGGCLSEINKPIRPGDTWREKAEATSNPMGVD</sequence>
<accession>A0A917DCD9</accession>
<gene>
    <name evidence="1" type="ORF">GCM10011335_34580</name>
</gene>
<dbReference type="RefSeq" id="WP_274604620.1">
    <property type="nucleotide sequence ID" value="NZ_BMJJ01000008.1"/>
</dbReference>
<name>A0A917DCD9_9HYPH</name>
<evidence type="ECO:0008006" key="3">
    <source>
        <dbReference type="Google" id="ProtNLM"/>
    </source>
</evidence>
<protein>
    <recommendedName>
        <fullName evidence="3">Lipoprotein</fullName>
    </recommendedName>
</protein>
<evidence type="ECO:0000313" key="2">
    <source>
        <dbReference type="Proteomes" id="UP000613160"/>
    </source>
</evidence>
<dbReference type="EMBL" id="BMJJ01000008">
    <property type="protein sequence ID" value="GGD28470.1"/>
    <property type="molecule type" value="Genomic_DNA"/>
</dbReference>
<reference evidence="1" key="2">
    <citation type="submission" date="2020-09" db="EMBL/GenBank/DDBJ databases">
        <authorList>
            <person name="Sun Q."/>
            <person name="Zhou Y."/>
        </authorList>
    </citation>
    <scope>NUCLEOTIDE SEQUENCE</scope>
    <source>
        <strain evidence="1">CGMCC 1.15493</strain>
    </source>
</reference>